<feature type="compositionally biased region" description="Polar residues" evidence="1">
    <location>
        <begin position="24"/>
        <end position="36"/>
    </location>
</feature>
<dbReference type="AlphaFoldDB" id="A0A2T7A0K8"/>
<reference evidence="2 3" key="1">
    <citation type="submission" date="2017-04" db="EMBL/GenBank/DDBJ databases">
        <title>Draft genome sequence of Tuber borchii Vittad., a whitish edible truffle.</title>
        <authorList>
            <consortium name="DOE Joint Genome Institute"/>
            <person name="Murat C."/>
            <person name="Kuo A."/>
            <person name="Barry K.W."/>
            <person name="Clum A."/>
            <person name="Dockter R.B."/>
            <person name="Fauchery L."/>
            <person name="Iotti M."/>
            <person name="Kohler A."/>
            <person name="Labutti K."/>
            <person name="Lindquist E.A."/>
            <person name="Lipzen A."/>
            <person name="Ohm R.A."/>
            <person name="Wang M."/>
            <person name="Grigoriev I.V."/>
            <person name="Zambonelli A."/>
            <person name="Martin F.M."/>
        </authorList>
    </citation>
    <scope>NUCLEOTIDE SEQUENCE [LARGE SCALE GENOMIC DNA]</scope>
    <source>
        <strain evidence="2 3">Tbo3840</strain>
    </source>
</reference>
<dbReference type="Proteomes" id="UP000244722">
    <property type="component" value="Unassembled WGS sequence"/>
</dbReference>
<evidence type="ECO:0000256" key="1">
    <source>
        <dbReference type="SAM" id="MobiDB-lite"/>
    </source>
</evidence>
<accession>A0A2T7A0K8</accession>
<feature type="region of interest" description="Disordered" evidence="1">
    <location>
        <begin position="1"/>
        <end position="37"/>
    </location>
</feature>
<keyword evidence="3" id="KW-1185">Reference proteome</keyword>
<evidence type="ECO:0000313" key="3">
    <source>
        <dbReference type="Proteomes" id="UP000244722"/>
    </source>
</evidence>
<protein>
    <submittedName>
        <fullName evidence="2">Uncharacterized protein</fullName>
    </submittedName>
</protein>
<comment type="caution">
    <text evidence="2">The sequence shown here is derived from an EMBL/GenBank/DDBJ whole genome shotgun (WGS) entry which is preliminary data.</text>
</comment>
<proteinExistence type="predicted"/>
<organism evidence="2 3">
    <name type="scientific">Tuber borchii</name>
    <name type="common">White truffle</name>
    <dbReference type="NCBI Taxonomy" id="42251"/>
    <lineage>
        <taxon>Eukaryota</taxon>
        <taxon>Fungi</taxon>
        <taxon>Dikarya</taxon>
        <taxon>Ascomycota</taxon>
        <taxon>Pezizomycotina</taxon>
        <taxon>Pezizomycetes</taxon>
        <taxon>Pezizales</taxon>
        <taxon>Tuberaceae</taxon>
        <taxon>Tuber</taxon>
    </lineage>
</organism>
<sequence length="71" mass="8380">MPLQNPHAPKPLPSNELDRAINPPRNSTNPQQNPSRQIREYTFQNLHGERIQAHFHRHIEPKYQYGSKMIN</sequence>
<gene>
    <name evidence="2" type="ORF">B9Z19DRAFT_1077461</name>
</gene>
<dbReference type="EMBL" id="NESQ01000047">
    <property type="protein sequence ID" value="PUU81279.1"/>
    <property type="molecule type" value="Genomic_DNA"/>
</dbReference>
<name>A0A2T7A0K8_TUBBO</name>
<evidence type="ECO:0000313" key="2">
    <source>
        <dbReference type="EMBL" id="PUU81279.1"/>
    </source>
</evidence>